<gene>
    <name evidence="1" type="ORF">POCTA_138.1.T0360039</name>
</gene>
<organism evidence="1 2">
    <name type="scientific">Paramecium octaurelia</name>
    <dbReference type="NCBI Taxonomy" id="43137"/>
    <lineage>
        <taxon>Eukaryota</taxon>
        <taxon>Sar</taxon>
        <taxon>Alveolata</taxon>
        <taxon>Ciliophora</taxon>
        <taxon>Intramacronucleata</taxon>
        <taxon>Oligohymenophorea</taxon>
        <taxon>Peniculida</taxon>
        <taxon>Parameciidae</taxon>
        <taxon>Paramecium</taxon>
    </lineage>
</organism>
<evidence type="ECO:0000313" key="2">
    <source>
        <dbReference type="Proteomes" id="UP000683925"/>
    </source>
</evidence>
<sequence length="38" mass="4651">MKFQSKGFIKHFELPETNNNNFQQDRKARLQILKIKPY</sequence>
<keyword evidence="2" id="KW-1185">Reference proteome</keyword>
<dbReference type="EMBL" id="CAJJDP010000036">
    <property type="protein sequence ID" value="CAD8158802.1"/>
    <property type="molecule type" value="Genomic_DNA"/>
</dbReference>
<dbReference type="Proteomes" id="UP000683925">
    <property type="component" value="Unassembled WGS sequence"/>
</dbReference>
<evidence type="ECO:0000313" key="1">
    <source>
        <dbReference type="EMBL" id="CAD8158802.1"/>
    </source>
</evidence>
<name>A0A8S1U447_PAROT</name>
<protein>
    <submittedName>
        <fullName evidence="1">Uncharacterized protein</fullName>
    </submittedName>
</protein>
<comment type="caution">
    <text evidence="1">The sequence shown here is derived from an EMBL/GenBank/DDBJ whole genome shotgun (WGS) entry which is preliminary data.</text>
</comment>
<dbReference type="AlphaFoldDB" id="A0A8S1U447"/>
<proteinExistence type="predicted"/>
<reference evidence="1" key="1">
    <citation type="submission" date="2021-01" db="EMBL/GenBank/DDBJ databases">
        <authorList>
            <consortium name="Genoscope - CEA"/>
            <person name="William W."/>
        </authorList>
    </citation>
    <scope>NUCLEOTIDE SEQUENCE</scope>
</reference>
<accession>A0A8S1U447</accession>